<name>A0A9D4EYC5_DREPO</name>
<gene>
    <name evidence="2" type="ORF">DPMN_167207</name>
</gene>
<dbReference type="AlphaFoldDB" id="A0A9D4EYC5"/>
<dbReference type="Proteomes" id="UP000828390">
    <property type="component" value="Unassembled WGS sequence"/>
</dbReference>
<feature type="compositionally biased region" description="Basic residues" evidence="1">
    <location>
        <begin position="45"/>
        <end position="56"/>
    </location>
</feature>
<organism evidence="2 3">
    <name type="scientific">Dreissena polymorpha</name>
    <name type="common">Zebra mussel</name>
    <name type="synonym">Mytilus polymorpha</name>
    <dbReference type="NCBI Taxonomy" id="45954"/>
    <lineage>
        <taxon>Eukaryota</taxon>
        <taxon>Metazoa</taxon>
        <taxon>Spiralia</taxon>
        <taxon>Lophotrochozoa</taxon>
        <taxon>Mollusca</taxon>
        <taxon>Bivalvia</taxon>
        <taxon>Autobranchia</taxon>
        <taxon>Heteroconchia</taxon>
        <taxon>Euheterodonta</taxon>
        <taxon>Imparidentia</taxon>
        <taxon>Neoheterodontei</taxon>
        <taxon>Myida</taxon>
        <taxon>Dreissenoidea</taxon>
        <taxon>Dreissenidae</taxon>
        <taxon>Dreissena</taxon>
    </lineage>
</organism>
<evidence type="ECO:0000313" key="3">
    <source>
        <dbReference type="Proteomes" id="UP000828390"/>
    </source>
</evidence>
<evidence type="ECO:0000256" key="1">
    <source>
        <dbReference type="SAM" id="MobiDB-lite"/>
    </source>
</evidence>
<evidence type="ECO:0000313" key="2">
    <source>
        <dbReference type="EMBL" id="KAH3789040.1"/>
    </source>
</evidence>
<keyword evidence="3" id="KW-1185">Reference proteome</keyword>
<comment type="caution">
    <text evidence="2">The sequence shown here is derived from an EMBL/GenBank/DDBJ whole genome shotgun (WGS) entry which is preliminary data.</text>
</comment>
<feature type="region of interest" description="Disordered" evidence="1">
    <location>
        <begin position="1"/>
        <end position="56"/>
    </location>
</feature>
<proteinExistence type="predicted"/>
<reference evidence="2" key="1">
    <citation type="journal article" date="2019" name="bioRxiv">
        <title>The Genome of the Zebra Mussel, Dreissena polymorpha: A Resource for Invasive Species Research.</title>
        <authorList>
            <person name="McCartney M.A."/>
            <person name="Auch B."/>
            <person name="Kono T."/>
            <person name="Mallez S."/>
            <person name="Zhang Y."/>
            <person name="Obille A."/>
            <person name="Becker A."/>
            <person name="Abrahante J.E."/>
            <person name="Garbe J."/>
            <person name="Badalamenti J.P."/>
            <person name="Herman A."/>
            <person name="Mangelson H."/>
            <person name="Liachko I."/>
            <person name="Sullivan S."/>
            <person name="Sone E.D."/>
            <person name="Koren S."/>
            <person name="Silverstein K.A.T."/>
            <person name="Beckman K.B."/>
            <person name="Gohl D.M."/>
        </authorList>
    </citation>
    <scope>NUCLEOTIDE SEQUENCE</scope>
    <source>
        <strain evidence="2">Duluth1</strain>
        <tissue evidence="2">Whole animal</tissue>
    </source>
</reference>
<sequence length="56" mass="6765">MNTTATRTLGWPDHPWRRDPDADAQQMDKTQLDRLAQNRDAIQKAGRRPRWDHRRR</sequence>
<protein>
    <submittedName>
        <fullName evidence="2">Uncharacterized protein</fullName>
    </submittedName>
</protein>
<reference evidence="2" key="2">
    <citation type="submission" date="2020-11" db="EMBL/GenBank/DDBJ databases">
        <authorList>
            <person name="McCartney M.A."/>
            <person name="Auch B."/>
            <person name="Kono T."/>
            <person name="Mallez S."/>
            <person name="Becker A."/>
            <person name="Gohl D.M."/>
            <person name="Silverstein K.A.T."/>
            <person name="Koren S."/>
            <person name="Bechman K.B."/>
            <person name="Herman A."/>
            <person name="Abrahante J.E."/>
            <person name="Garbe J."/>
        </authorList>
    </citation>
    <scope>NUCLEOTIDE SEQUENCE</scope>
    <source>
        <strain evidence="2">Duluth1</strain>
        <tissue evidence="2">Whole animal</tissue>
    </source>
</reference>
<accession>A0A9D4EYC5</accession>
<dbReference type="EMBL" id="JAIWYP010000008">
    <property type="protein sequence ID" value="KAH3789040.1"/>
    <property type="molecule type" value="Genomic_DNA"/>
</dbReference>